<dbReference type="GO" id="GO:0019205">
    <property type="term" value="F:nucleobase-containing compound kinase activity"/>
    <property type="evidence" value="ECO:0007669"/>
    <property type="project" value="InterPro"/>
</dbReference>
<dbReference type="KEGG" id="lcf:108894256"/>
<keyword evidence="2" id="KW-0547">Nucleotide-binding</keyword>
<evidence type="ECO:0000256" key="4">
    <source>
        <dbReference type="RuleBase" id="RU003330"/>
    </source>
</evidence>
<evidence type="ECO:0000256" key="5">
    <source>
        <dbReference type="SAM" id="MobiDB-lite"/>
    </source>
</evidence>
<evidence type="ECO:0000256" key="3">
    <source>
        <dbReference type="ARBA" id="ARBA00022777"/>
    </source>
</evidence>
<dbReference type="AlphaFoldDB" id="A0AAJ8B2X7"/>
<feature type="region of interest" description="Disordered" evidence="5">
    <location>
        <begin position="65"/>
        <end position="199"/>
    </location>
</feature>
<dbReference type="PROSITE" id="PS00113">
    <property type="entry name" value="ADENYLATE_KINASE"/>
    <property type="match status" value="1"/>
</dbReference>
<evidence type="ECO:0000313" key="7">
    <source>
        <dbReference type="RefSeq" id="XP_050925412.1"/>
    </source>
</evidence>
<dbReference type="GO" id="GO:0005524">
    <property type="term" value="F:ATP binding"/>
    <property type="evidence" value="ECO:0007669"/>
    <property type="project" value="InterPro"/>
</dbReference>
<dbReference type="CDD" id="cd01428">
    <property type="entry name" value="ADK"/>
    <property type="match status" value="1"/>
</dbReference>
<accession>A0AAJ8B2X7</accession>
<dbReference type="Gene3D" id="1.20.890.10">
    <property type="entry name" value="cAMP-dependent protein kinase regulatory subunit, dimerization-anchoring domain"/>
    <property type="match status" value="1"/>
</dbReference>
<dbReference type="InterPro" id="IPR027417">
    <property type="entry name" value="P-loop_NTPase"/>
</dbReference>
<dbReference type="SUPFAM" id="SSF52540">
    <property type="entry name" value="P-loop containing nucleoside triphosphate hydrolases"/>
    <property type="match status" value="1"/>
</dbReference>
<feature type="compositionally biased region" description="Basic and acidic residues" evidence="5">
    <location>
        <begin position="186"/>
        <end position="199"/>
    </location>
</feature>
<dbReference type="InterPro" id="IPR000850">
    <property type="entry name" value="Adenylat/UMP-CMP_kin"/>
</dbReference>
<evidence type="ECO:0000256" key="2">
    <source>
        <dbReference type="ARBA" id="ARBA00022741"/>
    </source>
</evidence>
<sequence length="480" mass="53158">MSSREVKEYLSHHLVPQLLESLLTGLLYHRPDDPVSFLQSCLIRTRHLGGPEAVTWDTFIHLDRDQLRPGPPKTLSAPPPPPSVPPRTTPIPPIKSPPPFIPPLTPPIPQPPPSVLQKLPPLPPITHPAPPPSQSEPQLPSIKPKTSVLSPLTPSVSSIHHNPPQTAAEPRVLLPAPPNTPPPHTELTEDDTKRHSSEGKRTNTIQVFTGEKVGLQTNLTPDPHPPLPTVQSQLSIDSDSDMTESSGLLQEVSILPTQRPRPLIIFIIGGPGSGKGSQTERLACCFGLRAISLDDLLRKQLLNHASPSRKWEVISEMMSHGELGPQEETISELRRQLIGRREVRGFIVDGFPRDVHQALSFQEQIGSPDLVMLLLCSNETLSCRLQQRAARLGLLGDSSHTFRRRLDTFQRDVVSIRRYYRQTHLLIQVDADRDEQVVFADLSSIIREKLQLKDQSGPVGIPECSSAVRDVPFTIRSVNQ</sequence>
<dbReference type="GeneID" id="108894256"/>
<name>A0AAJ8B2X7_LATCA</name>
<dbReference type="Gene3D" id="3.40.50.300">
    <property type="entry name" value="P-loop containing nucleotide triphosphate hydrolases"/>
    <property type="match status" value="1"/>
</dbReference>
<dbReference type="RefSeq" id="XP_050925412.1">
    <property type="nucleotide sequence ID" value="XM_051069455.1"/>
</dbReference>
<evidence type="ECO:0000256" key="1">
    <source>
        <dbReference type="ARBA" id="ARBA00022679"/>
    </source>
</evidence>
<reference evidence="7" key="1">
    <citation type="submission" date="2025-08" db="UniProtKB">
        <authorList>
            <consortium name="RefSeq"/>
        </authorList>
    </citation>
    <scope>IDENTIFICATION</scope>
    <source>
        <tissue evidence="7">Brain</tissue>
    </source>
</reference>
<dbReference type="PRINTS" id="PR00094">
    <property type="entry name" value="ADENYLTKNASE"/>
</dbReference>
<organism evidence="6 7">
    <name type="scientific">Lates calcarifer</name>
    <name type="common">Barramundi</name>
    <name type="synonym">Holocentrus calcarifer</name>
    <dbReference type="NCBI Taxonomy" id="8187"/>
    <lineage>
        <taxon>Eukaryota</taxon>
        <taxon>Metazoa</taxon>
        <taxon>Chordata</taxon>
        <taxon>Craniata</taxon>
        <taxon>Vertebrata</taxon>
        <taxon>Euteleostomi</taxon>
        <taxon>Actinopterygii</taxon>
        <taxon>Neopterygii</taxon>
        <taxon>Teleostei</taxon>
        <taxon>Neoteleostei</taxon>
        <taxon>Acanthomorphata</taxon>
        <taxon>Carangaria</taxon>
        <taxon>Carangaria incertae sedis</taxon>
        <taxon>Centropomidae</taxon>
        <taxon>Lates</taxon>
    </lineage>
</organism>
<gene>
    <name evidence="7" type="primary">LOC108894256</name>
</gene>
<dbReference type="InterPro" id="IPR033690">
    <property type="entry name" value="Adenylat_kinase_CS"/>
</dbReference>
<keyword evidence="1 4" id="KW-0808">Transferase</keyword>
<feature type="compositionally biased region" description="Low complexity" evidence="5">
    <location>
        <begin position="135"/>
        <end position="158"/>
    </location>
</feature>
<dbReference type="PANTHER" id="PTHR23359">
    <property type="entry name" value="NUCLEOTIDE KINASE"/>
    <property type="match status" value="1"/>
</dbReference>
<feature type="compositionally biased region" description="Pro residues" evidence="5">
    <location>
        <begin position="69"/>
        <end position="134"/>
    </location>
</feature>
<evidence type="ECO:0000313" key="6">
    <source>
        <dbReference type="Proteomes" id="UP000694890"/>
    </source>
</evidence>
<dbReference type="Proteomes" id="UP000694890">
    <property type="component" value="Unplaced"/>
</dbReference>
<feature type="compositionally biased region" description="Pro residues" evidence="5">
    <location>
        <begin position="175"/>
        <end position="184"/>
    </location>
</feature>
<dbReference type="GO" id="GO:0006139">
    <property type="term" value="P:nucleobase-containing compound metabolic process"/>
    <property type="evidence" value="ECO:0007669"/>
    <property type="project" value="InterPro"/>
</dbReference>
<protein>
    <submittedName>
        <fullName evidence="7">Adenylate kinase isoenzyme 5-like</fullName>
    </submittedName>
</protein>
<dbReference type="SUPFAM" id="SSF47391">
    <property type="entry name" value="Dimerization-anchoring domain of cAMP-dependent PK regulatory subunit"/>
    <property type="match status" value="1"/>
</dbReference>
<dbReference type="Pfam" id="PF00406">
    <property type="entry name" value="ADK"/>
    <property type="match status" value="1"/>
</dbReference>
<keyword evidence="3 4" id="KW-0418">Kinase</keyword>
<comment type="similarity">
    <text evidence="4">Belongs to the adenylate kinase family.</text>
</comment>
<proteinExistence type="inferred from homology"/>